<organism evidence="1 2">
    <name type="scientific">Pseudoalteromonas espejiana</name>
    <dbReference type="NCBI Taxonomy" id="28107"/>
    <lineage>
        <taxon>Bacteria</taxon>
        <taxon>Pseudomonadati</taxon>
        <taxon>Pseudomonadota</taxon>
        <taxon>Gammaproteobacteria</taxon>
        <taxon>Alteromonadales</taxon>
        <taxon>Pseudoalteromonadaceae</taxon>
        <taxon>Pseudoalteromonas</taxon>
    </lineage>
</organism>
<dbReference type="Proteomes" id="UP000321419">
    <property type="component" value="Unassembled WGS sequence"/>
</dbReference>
<dbReference type="Pfam" id="PF14559">
    <property type="entry name" value="TPR_19"/>
    <property type="match status" value="1"/>
</dbReference>
<gene>
    <name evidence="1" type="ORF">PES01_12970</name>
</gene>
<keyword evidence="2" id="KW-1185">Reference proteome</keyword>
<accession>A0A510XTW9</accession>
<protein>
    <submittedName>
        <fullName evidence="1">Uncharacterized protein</fullName>
    </submittedName>
</protein>
<dbReference type="SUPFAM" id="SSF48452">
    <property type="entry name" value="TPR-like"/>
    <property type="match status" value="1"/>
</dbReference>
<comment type="caution">
    <text evidence="1">The sequence shown here is derived from an EMBL/GenBank/DDBJ whole genome shotgun (WGS) entry which is preliminary data.</text>
</comment>
<name>A0A510XTW9_9GAMM</name>
<evidence type="ECO:0000313" key="2">
    <source>
        <dbReference type="Proteomes" id="UP000321419"/>
    </source>
</evidence>
<dbReference type="OrthoDB" id="6254323at2"/>
<sequence>MKYLVFTLSLFLTACNSTPPAVPIKKVQLTQVINHSLFKHVATPSEHSIFELPKPEKEKFLAYAHTRLNEVRADEIIFNYLENQLTNFKYHGDTLTSKQAIERSQGNCISLAILTQSYATLLGLDTSFQEMTSEPVYAKEGNLVYIANHFRTKVYAPEQETDDNYLVFIRPGTLIDYFPTRGSFYAGSATYNDLLAKFYSNLAAAALAKNKLNTAYSLIVQANSFTPNDPELFNITGILHRRAGDLKGAQLIYQTALNRSDISINLINNYRLLAKELGDTALEKQLTSQLINEEKDPYELLVIAKNNLQEGKVTQAKNHLESAIAKAPYISELYLELAKIRYQQGKTKQTQTLLEKAIQYERSSEKLNVYQARLATLEVNR</sequence>
<evidence type="ECO:0000313" key="1">
    <source>
        <dbReference type="EMBL" id="GEK54452.1"/>
    </source>
</evidence>
<dbReference type="InterPro" id="IPR011990">
    <property type="entry name" value="TPR-like_helical_dom_sf"/>
</dbReference>
<dbReference type="RefSeq" id="WP_089348988.1">
    <property type="nucleotide sequence ID" value="NZ_BJUM01000010.1"/>
</dbReference>
<dbReference type="EMBL" id="BJUM01000010">
    <property type="protein sequence ID" value="GEK54452.1"/>
    <property type="molecule type" value="Genomic_DNA"/>
</dbReference>
<dbReference type="PROSITE" id="PS51257">
    <property type="entry name" value="PROKAR_LIPOPROTEIN"/>
    <property type="match status" value="1"/>
</dbReference>
<reference evidence="1 2" key="1">
    <citation type="submission" date="2019-07" db="EMBL/GenBank/DDBJ databases">
        <title>Whole genome shotgun sequence of Pseudoalteromonas espejiana NBRC 102222.</title>
        <authorList>
            <person name="Hosoyama A."/>
            <person name="Uohara A."/>
            <person name="Ohji S."/>
            <person name="Ichikawa N."/>
        </authorList>
    </citation>
    <scope>NUCLEOTIDE SEQUENCE [LARGE SCALE GENOMIC DNA]</scope>
    <source>
        <strain evidence="1 2">NBRC 102222</strain>
    </source>
</reference>
<proteinExistence type="predicted"/>
<dbReference type="Gene3D" id="1.25.40.10">
    <property type="entry name" value="Tetratricopeptide repeat domain"/>
    <property type="match status" value="2"/>
</dbReference>
<dbReference type="AlphaFoldDB" id="A0A510XTW9"/>